<sequence length="880" mass="98612">MAGKTYRIAKRSDLFATDDWSCVALRLFKHQYVVFPDHAPQMGTFIEQIGHVNCEAALTMTTEVCRAVTASLPPGTTELALTADDRVQVVESMISLGTSRKAQGACFIRSEGRLIVWTDRVEDLVEHANTLEAKMVNFVWRKAGANRFGTTTPAPGDASPSEIFERVSTPAPPVPSMQKANPARPSPLWRGSSGALGFNPFRSSRSLASVATPAESIADEKRPTDSTTSLEPVHQPGVLESGRSQVLLAPFYTGCAVALNFLMISLLLRNTLVTCLLDGSWMRMVFVVLAVPAYFLVSMFFSDTIVNVVAHIIMPVSQLHSNGLYYSGKPPRRITGTVLPHVTVQMPVYKEGLESVLMPTIESLKKAVATYELQGGTANILVSEDGMQLFDAVEQDIRRDYYDRNNIGWVARPKHNSDGFIRKGRFKKASNLNFTCSLSMRVEEILDGMRPEAQARKPANTFWNAEDENELYQIALEQAIEEGGNRAWASGDIRIGDYILIIDSDTRVPEDCFLDSVSEMEQSPEVGVLQHCSGVMYVANNYFEAFIGHFTKMVNYSISWIVANGSIAPFVGHNAFMRWSAVQECSFIDEEGDRCIWAWNMVSEDFDMSLRLSIKGYIVRWATWSKNDFLEGVSLTPDDEVNRLQKYGWGCSEIMLNPISQWWKKGPFAKMFRKWLFSDLALSAKMSVLSYMFSYFAIAISLPGSVGIFVLQGFFYPEVDHLFLTSFQVWVAVVMVYSVGGTLGLVVSRARSRQDTIARAIYDHLKWMPSLVLFFTGMSYHILLALLAHPVGYNMNWAATLKDIESSNFWRELPSILKKYWHCLLLNGAIVVGIVVCTTPILPMEWRVDGIYLLFPPLMLAVGHILYPFLLSPYIMSFQF</sequence>
<protein>
    <submittedName>
        <fullName evidence="5">Uncharacterized protein</fullName>
    </submittedName>
</protein>
<feature type="transmembrane region" description="Helical" evidence="2">
    <location>
        <begin position="767"/>
        <end position="788"/>
    </location>
</feature>
<feature type="region of interest" description="Disordered" evidence="1">
    <location>
        <begin position="147"/>
        <end position="188"/>
    </location>
</feature>
<dbReference type="Gene3D" id="3.90.550.10">
    <property type="entry name" value="Spore Coat Polysaccharide Biosynthesis Protein SpsA, Chain A"/>
    <property type="match status" value="1"/>
</dbReference>
<feature type="transmembrane region" description="Helical" evidence="2">
    <location>
        <begin position="851"/>
        <end position="870"/>
    </location>
</feature>
<keyword evidence="2" id="KW-1133">Transmembrane helix</keyword>
<dbReference type="Pfam" id="PF13632">
    <property type="entry name" value="Glyco_trans_2_3"/>
    <property type="match status" value="1"/>
</dbReference>
<keyword evidence="2" id="KW-0472">Membrane</keyword>
<evidence type="ECO:0000256" key="2">
    <source>
        <dbReference type="SAM" id="Phobius"/>
    </source>
</evidence>
<dbReference type="InterPro" id="IPR029044">
    <property type="entry name" value="Nucleotide-diphossugar_trans"/>
</dbReference>
<dbReference type="InParanoid" id="A0A316VPD0"/>
<dbReference type="Proteomes" id="UP000245783">
    <property type="component" value="Unassembled WGS sequence"/>
</dbReference>
<name>A0A316VPD0_9BASI</name>
<keyword evidence="2" id="KW-0812">Transmembrane</keyword>
<gene>
    <name evidence="5" type="ORF">IE81DRAFT_338440</name>
</gene>
<dbReference type="OrthoDB" id="38531at2759"/>
<dbReference type="Pfam" id="PF25550">
    <property type="entry name" value="DUF7928"/>
    <property type="match status" value="1"/>
</dbReference>
<evidence type="ECO:0000256" key="1">
    <source>
        <dbReference type="SAM" id="MobiDB-lite"/>
    </source>
</evidence>
<dbReference type="PANTHER" id="PTHR35408">
    <property type="entry name" value="CHROMOSOME 15, WHOLE GENOME SHOTGUN SEQUENCE"/>
    <property type="match status" value="1"/>
</dbReference>
<feature type="domain" description="DUF7928" evidence="4">
    <location>
        <begin position="17"/>
        <end position="144"/>
    </location>
</feature>
<evidence type="ECO:0000313" key="6">
    <source>
        <dbReference type="Proteomes" id="UP000245783"/>
    </source>
</evidence>
<reference evidence="5 6" key="1">
    <citation type="journal article" date="2018" name="Mol. Biol. Evol.">
        <title>Broad Genomic Sampling Reveals a Smut Pathogenic Ancestry of the Fungal Clade Ustilaginomycotina.</title>
        <authorList>
            <person name="Kijpornyongpan T."/>
            <person name="Mondo S.J."/>
            <person name="Barry K."/>
            <person name="Sandor L."/>
            <person name="Lee J."/>
            <person name="Lipzen A."/>
            <person name="Pangilinan J."/>
            <person name="LaButti K."/>
            <person name="Hainaut M."/>
            <person name="Henrissat B."/>
            <person name="Grigoriev I.V."/>
            <person name="Spatafora J.W."/>
            <person name="Aime M.C."/>
        </authorList>
    </citation>
    <scope>NUCLEOTIDE SEQUENCE [LARGE SCALE GENOMIC DNA]</scope>
    <source>
        <strain evidence="5 6">MCA 4658</strain>
    </source>
</reference>
<feature type="transmembrane region" description="Helical" evidence="2">
    <location>
        <begin position="693"/>
        <end position="715"/>
    </location>
</feature>
<keyword evidence="6" id="KW-1185">Reference proteome</keyword>
<dbReference type="InterPro" id="IPR001173">
    <property type="entry name" value="Glyco_trans_2-like"/>
</dbReference>
<dbReference type="GeneID" id="37037413"/>
<dbReference type="InterPro" id="IPR057688">
    <property type="entry name" value="DUF7928"/>
</dbReference>
<feature type="transmembrane region" description="Helical" evidence="2">
    <location>
        <begin position="246"/>
        <end position="268"/>
    </location>
</feature>
<dbReference type="AlphaFoldDB" id="A0A316VPD0"/>
<feature type="region of interest" description="Disordered" evidence="1">
    <location>
        <begin position="212"/>
        <end position="236"/>
    </location>
</feature>
<feature type="transmembrane region" description="Helical" evidence="2">
    <location>
        <begin position="819"/>
        <end position="839"/>
    </location>
</feature>
<dbReference type="EMBL" id="KZ819464">
    <property type="protein sequence ID" value="PWN39489.1"/>
    <property type="molecule type" value="Genomic_DNA"/>
</dbReference>
<feature type="transmembrane region" description="Helical" evidence="2">
    <location>
        <begin position="280"/>
        <end position="301"/>
    </location>
</feature>
<dbReference type="SUPFAM" id="SSF53448">
    <property type="entry name" value="Nucleotide-diphospho-sugar transferases"/>
    <property type="match status" value="1"/>
</dbReference>
<dbReference type="PANTHER" id="PTHR35408:SF3">
    <property type="entry name" value="GLYCOSYLTRANSFERASE 2-LIKE DOMAIN-CONTAINING PROTEIN"/>
    <property type="match status" value="1"/>
</dbReference>
<evidence type="ECO:0000313" key="5">
    <source>
        <dbReference type="EMBL" id="PWN39489.1"/>
    </source>
</evidence>
<dbReference type="STRING" id="1522189.A0A316VPD0"/>
<proteinExistence type="predicted"/>
<evidence type="ECO:0000259" key="3">
    <source>
        <dbReference type="Pfam" id="PF13632"/>
    </source>
</evidence>
<dbReference type="RefSeq" id="XP_025366649.1">
    <property type="nucleotide sequence ID" value="XM_025515543.1"/>
</dbReference>
<feature type="domain" description="Glycosyltransferase 2-like" evidence="3">
    <location>
        <begin position="498"/>
        <end position="703"/>
    </location>
</feature>
<feature type="transmembrane region" description="Helical" evidence="2">
    <location>
        <begin position="727"/>
        <end position="747"/>
    </location>
</feature>
<accession>A0A316VPD0</accession>
<evidence type="ECO:0000259" key="4">
    <source>
        <dbReference type="Pfam" id="PF25550"/>
    </source>
</evidence>
<organism evidence="5 6">
    <name type="scientific">Ceraceosorus guamensis</name>
    <dbReference type="NCBI Taxonomy" id="1522189"/>
    <lineage>
        <taxon>Eukaryota</taxon>
        <taxon>Fungi</taxon>
        <taxon>Dikarya</taxon>
        <taxon>Basidiomycota</taxon>
        <taxon>Ustilaginomycotina</taxon>
        <taxon>Exobasidiomycetes</taxon>
        <taxon>Ceraceosorales</taxon>
        <taxon>Ceraceosoraceae</taxon>
        <taxon>Ceraceosorus</taxon>
    </lineage>
</organism>